<dbReference type="Bgee" id="ENSACAG00000006391">
    <property type="expression patterns" value="Expressed in lung and 10 other cell types or tissues"/>
</dbReference>
<reference evidence="3" key="1">
    <citation type="submission" date="2009-12" db="EMBL/GenBank/DDBJ databases">
        <title>The Genome Sequence of Anolis carolinensis (Green Anole Lizard).</title>
        <authorList>
            <consortium name="The Genome Sequencing Platform"/>
            <person name="Di Palma F."/>
            <person name="Alfoldi J."/>
            <person name="Heiman D."/>
            <person name="Young S."/>
            <person name="Grabherr M."/>
            <person name="Johnson J."/>
            <person name="Lander E.S."/>
            <person name="Lindblad-Toh K."/>
        </authorList>
    </citation>
    <scope>NUCLEOTIDE SEQUENCE [LARGE SCALE GENOMIC DNA]</scope>
    <source>
        <strain evidence="3">JBL SC #1</strain>
    </source>
</reference>
<evidence type="ECO:0000256" key="1">
    <source>
        <dbReference type="SAM" id="Phobius"/>
    </source>
</evidence>
<organism evidence="3 4">
    <name type="scientific">Anolis carolinensis</name>
    <name type="common">Green anole</name>
    <name type="synonym">American chameleon</name>
    <dbReference type="NCBI Taxonomy" id="28377"/>
    <lineage>
        <taxon>Eukaryota</taxon>
        <taxon>Metazoa</taxon>
        <taxon>Chordata</taxon>
        <taxon>Craniata</taxon>
        <taxon>Vertebrata</taxon>
        <taxon>Euteleostomi</taxon>
        <taxon>Lepidosauria</taxon>
        <taxon>Squamata</taxon>
        <taxon>Bifurcata</taxon>
        <taxon>Unidentata</taxon>
        <taxon>Episquamata</taxon>
        <taxon>Toxicofera</taxon>
        <taxon>Iguania</taxon>
        <taxon>Dactyloidae</taxon>
        <taxon>Anolis</taxon>
    </lineage>
</organism>
<dbReference type="InParanoid" id="H9GBC8"/>
<dbReference type="STRING" id="28377.ENSACAP00000006257"/>
<dbReference type="Ensembl" id="ENSACAT00000006396.3">
    <property type="protein sequence ID" value="ENSACAP00000006257.3"/>
    <property type="gene ID" value="ENSACAG00000006391.3"/>
</dbReference>
<feature type="transmembrane region" description="Helical" evidence="1">
    <location>
        <begin position="133"/>
        <end position="155"/>
    </location>
</feature>
<dbReference type="InterPro" id="IPR003597">
    <property type="entry name" value="Ig_C1-set"/>
</dbReference>
<dbReference type="Pfam" id="PF07654">
    <property type="entry name" value="C1-set"/>
    <property type="match status" value="1"/>
</dbReference>
<dbReference type="PANTHER" id="PTHR19944:SF99">
    <property type="entry name" value="HLA CLASS II HISTOCOMPATIBILITY ANTIGEN, DRB1 BETA CHAIN"/>
    <property type="match status" value="1"/>
</dbReference>
<dbReference type="Proteomes" id="UP000001646">
    <property type="component" value="Unplaced"/>
</dbReference>
<dbReference type="SUPFAM" id="SSF48726">
    <property type="entry name" value="Immunoglobulin"/>
    <property type="match status" value="1"/>
</dbReference>
<evidence type="ECO:0000313" key="3">
    <source>
        <dbReference type="Ensembl" id="ENSACAP00000006257.3"/>
    </source>
</evidence>
<dbReference type="PANTHER" id="PTHR19944">
    <property type="entry name" value="MHC CLASS II-RELATED"/>
    <property type="match status" value="1"/>
</dbReference>
<keyword evidence="1" id="KW-0812">Transmembrane</keyword>
<dbReference type="InterPro" id="IPR007110">
    <property type="entry name" value="Ig-like_dom"/>
</dbReference>
<keyword evidence="1" id="KW-0472">Membrane</keyword>
<dbReference type="InterPro" id="IPR013783">
    <property type="entry name" value="Ig-like_fold"/>
</dbReference>
<evidence type="ECO:0000259" key="2">
    <source>
        <dbReference type="PROSITE" id="PS50835"/>
    </source>
</evidence>
<dbReference type="SMART" id="SM00407">
    <property type="entry name" value="IGc1"/>
    <property type="match status" value="1"/>
</dbReference>
<protein>
    <recommendedName>
        <fullName evidence="2">Ig-like domain-containing protein</fullName>
    </recommendedName>
</protein>
<dbReference type="Gene3D" id="2.60.40.10">
    <property type="entry name" value="Immunoglobulins"/>
    <property type="match status" value="1"/>
</dbReference>
<reference evidence="3" key="3">
    <citation type="submission" date="2025-09" db="UniProtKB">
        <authorList>
            <consortium name="Ensembl"/>
        </authorList>
    </citation>
    <scope>IDENTIFICATION</scope>
</reference>
<dbReference type="HOGENOM" id="CLU_047501_13_3_1"/>
<dbReference type="eggNOG" id="ENOG502RYBQ">
    <property type="taxonomic scope" value="Eukaryota"/>
</dbReference>
<keyword evidence="4" id="KW-1185">Reference proteome</keyword>
<dbReference type="PROSITE" id="PS00290">
    <property type="entry name" value="IG_MHC"/>
    <property type="match status" value="1"/>
</dbReference>
<keyword evidence="1" id="KW-1133">Transmembrane helix</keyword>
<feature type="domain" description="Ig-like" evidence="2">
    <location>
        <begin position="31"/>
        <end position="121"/>
    </location>
</feature>
<name>H9GBC8_ANOCA</name>
<dbReference type="PROSITE" id="PS50835">
    <property type="entry name" value="IG_LIKE"/>
    <property type="match status" value="1"/>
</dbReference>
<dbReference type="InterPro" id="IPR036179">
    <property type="entry name" value="Ig-like_dom_sf"/>
</dbReference>
<dbReference type="InterPro" id="IPR050160">
    <property type="entry name" value="MHC/Immunoglobulin"/>
</dbReference>
<proteinExistence type="predicted"/>
<dbReference type="FunCoup" id="H9GBC8">
    <property type="interactions" value="4"/>
</dbReference>
<dbReference type="AlphaFoldDB" id="H9GBC8"/>
<accession>H9GBC8</accession>
<dbReference type="GeneTree" id="ENSGT00950000183127"/>
<sequence length="214" mass="23712">SAMTLPRGRCPDVLMFLPSLWEAFLMSSHGPKMRITSDYKAPSHNTLLICFVDSFFPAKIKIRWLRNGKEEKGDQVMTSGLIDNGDWTYQMHEMLETQPERGDVYACQVEHDSFASPASIEWRPQSDAAKSKMWTGVVGLVLGVVFVAAGLSLYVKKGEAHVCMCIWWECVGTEGLHSHIILPEGECGPWCPSVLDCSSQHPPPQTLLGSLSGD</sequence>
<dbReference type="InterPro" id="IPR003006">
    <property type="entry name" value="Ig/MHC_CS"/>
</dbReference>
<reference evidence="3" key="2">
    <citation type="submission" date="2025-08" db="UniProtKB">
        <authorList>
            <consortium name="Ensembl"/>
        </authorList>
    </citation>
    <scope>IDENTIFICATION</scope>
</reference>
<evidence type="ECO:0000313" key="4">
    <source>
        <dbReference type="Proteomes" id="UP000001646"/>
    </source>
</evidence>